<dbReference type="EMBL" id="CP025066">
    <property type="protein sequence ID" value="AUX10611.1"/>
    <property type="molecule type" value="Genomic_DNA"/>
</dbReference>
<dbReference type="InterPro" id="IPR003718">
    <property type="entry name" value="OsmC/Ohr_fam"/>
</dbReference>
<dbReference type="InterPro" id="IPR052924">
    <property type="entry name" value="OsmC/Ohr_hydroprdx_reductase"/>
</dbReference>
<sequence>MSQKQKQSDRDSVPTFGVTATAETATKTTVEAREFEFVIDEPEELGGENDGPNPVEYLAGSLAGCLNVVCHLVADEYGIEIDDLEFEIEGALDPSKLLEDAAGVRAGYQGLRVEITATTDADEATLQKWLAAVEDRCPVTDNVANETPVAIELTTR</sequence>
<gene>
    <name evidence="2" type="ORF">AArcSl_3000</name>
</gene>
<dbReference type="PANTHER" id="PTHR35368">
    <property type="entry name" value="HYDROPEROXIDE REDUCTASE"/>
    <property type="match status" value="1"/>
</dbReference>
<keyword evidence="3" id="KW-1185">Reference proteome</keyword>
<dbReference type="Gene3D" id="3.30.300.20">
    <property type="match status" value="1"/>
</dbReference>
<evidence type="ECO:0000256" key="1">
    <source>
        <dbReference type="SAM" id="MobiDB-lite"/>
    </source>
</evidence>
<dbReference type="OrthoDB" id="106754at2157"/>
<dbReference type="Pfam" id="PF02566">
    <property type="entry name" value="OsmC"/>
    <property type="match status" value="1"/>
</dbReference>
<dbReference type="PANTHER" id="PTHR35368:SF1">
    <property type="entry name" value="HYDROPEROXIDE REDUCTASE"/>
    <property type="match status" value="1"/>
</dbReference>
<protein>
    <submittedName>
        <fullName evidence="2">OsmC family protein</fullName>
    </submittedName>
</protein>
<dbReference type="AlphaFoldDB" id="A0A343TND9"/>
<organism evidence="2 3">
    <name type="scientific">Halalkaliarchaeum desulfuricum</name>
    <dbReference type="NCBI Taxonomy" id="2055893"/>
    <lineage>
        <taxon>Archaea</taxon>
        <taxon>Methanobacteriati</taxon>
        <taxon>Methanobacteriota</taxon>
        <taxon>Stenosarchaea group</taxon>
        <taxon>Halobacteria</taxon>
        <taxon>Halobacteriales</taxon>
        <taxon>Haloferacaceae</taxon>
        <taxon>Halalkaliarchaeum</taxon>
    </lineage>
</organism>
<dbReference type="InterPro" id="IPR015946">
    <property type="entry name" value="KH_dom-like_a/b"/>
</dbReference>
<evidence type="ECO:0000313" key="2">
    <source>
        <dbReference type="EMBL" id="AUX10611.1"/>
    </source>
</evidence>
<proteinExistence type="predicted"/>
<dbReference type="InterPro" id="IPR036102">
    <property type="entry name" value="OsmC/Ohrsf"/>
</dbReference>
<feature type="compositionally biased region" description="Low complexity" evidence="1">
    <location>
        <begin position="18"/>
        <end position="27"/>
    </location>
</feature>
<name>A0A343TND9_9EURY</name>
<feature type="compositionally biased region" description="Basic and acidic residues" evidence="1">
    <location>
        <begin position="1"/>
        <end position="12"/>
    </location>
</feature>
<dbReference type="GeneID" id="37879361"/>
<accession>A0A343TND9</accession>
<dbReference type="RefSeq" id="WP_119821075.1">
    <property type="nucleotide sequence ID" value="NZ_CP025066.1"/>
</dbReference>
<evidence type="ECO:0000313" key="3">
    <source>
        <dbReference type="Proteomes" id="UP000263012"/>
    </source>
</evidence>
<reference evidence="3" key="1">
    <citation type="submission" date="2017-11" db="EMBL/GenBank/DDBJ databases">
        <title>Phenotypic and genomic properties of facultatively anaerobic sulfur-reducing natronoarchaea from hypersaline soda lakes.</title>
        <authorList>
            <person name="Sorokin D.Y."/>
            <person name="Kublanov I.V."/>
            <person name="Roman P."/>
            <person name="Sinninghe Damste J.S."/>
            <person name="Golyshin P.N."/>
            <person name="Rojo D."/>
            <person name="Ciordia S."/>
            <person name="Mena M.D.C."/>
            <person name="Ferrer M."/>
            <person name="Messina E."/>
            <person name="Smedile F."/>
            <person name="La Spada G."/>
            <person name="La Cono V."/>
            <person name="Yakimov M.M."/>
        </authorList>
    </citation>
    <scope>NUCLEOTIDE SEQUENCE [LARGE SCALE GENOMIC DNA]</scope>
    <source>
        <strain evidence="3">AArc-Sl</strain>
    </source>
</reference>
<feature type="region of interest" description="Disordered" evidence="1">
    <location>
        <begin position="1"/>
        <end position="27"/>
    </location>
</feature>
<dbReference type="KEGG" id="hdf:AArcSl_3000"/>
<dbReference type="SUPFAM" id="SSF82784">
    <property type="entry name" value="OsmC-like"/>
    <property type="match status" value="1"/>
</dbReference>
<dbReference type="Proteomes" id="UP000263012">
    <property type="component" value="Chromosome"/>
</dbReference>